<dbReference type="Proteomes" id="UP001054837">
    <property type="component" value="Unassembled WGS sequence"/>
</dbReference>
<gene>
    <name evidence="1" type="ORF">CDAR_71811</name>
</gene>
<reference evidence="1 2" key="1">
    <citation type="submission" date="2021-06" db="EMBL/GenBank/DDBJ databases">
        <title>Caerostris darwini draft genome.</title>
        <authorList>
            <person name="Kono N."/>
            <person name="Arakawa K."/>
        </authorList>
    </citation>
    <scope>NUCLEOTIDE SEQUENCE [LARGE SCALE GENOMIC DNA]</scope>
</reference>
<sequence length="141" mass="16102">MASKTGEVMARSTLCPTYFLDAEGGPTMNVTSLRAVFWRRDDVLCRTFSLSMTIGHLLVPKWPLPANGKCQQKKKSRNHSEIRENMGLLIPRITMSTRFCFHFGTPVIRGLQIFRAKSNFDMDGGFRFAYHLQGDVHQSWC</sequence>
<keyword evidence="2" id="KW-1185">Reference proteome</keyword>
<organism evidence="1 2">
    <name type="scientific">Caerostris darwini</name>
    <dbReference type="NCBI Taxonomy" id="1538125"/>
    <lineage>
        <taxon>Eukaryota</taxon>
        <taxon>Metazoa</taxon>
        <taxon>Ecdysozoa</taxon>
        <taxon>Arthropoda</taxon>
        <taxon>Chelicerata</taxon>
        <taxon>Arachnida</taxon>
        <taxon>Araneae</taxon>
        <taxon>Araneomorphae</taxon>
        <taxon>Entelegynae</taxon>
        <taxon>Araneoidea</taxon>
        <taxon>Araneidae</taxon>
        <taxon>Caerostris</taxon>
    </lineage>
</organism>
<dbReference type="AlphaFoldDB" id="A0AAV4TJ24"/>
<protein>
    <submittedName>
        <fullName evidence="1">Uncharacterized protein</fullName>
    </submittedName>
</protein>
<accession>A0AAV4TJ24</accession>
<proteinExistence type="predicted"/>
<name>A0AAV4TJ24_9ARAC</name>
<evidence type="ECO:0000313" key="1">
    <source>
        <dbReference type="EMBL" id="GIY45456.1"/>
    </source>
</evidence>
<evidence type="ECO:0000313" key="2">
    <source>
        <dbReference type="Proteomes" id="UP001054837"/>
    </source>
</evidence>
<dbReference type="EMBL" id="BPLQ01009629">
    <property type="protein sequence ID" value="GIY45456.1"/>
    <property type="molecule type" value="Genomic_DNA"/>
</dbReference>
<comment type="caution">
    <text evidence="1">The sequence shown here is derived from an EMBL/GenBank/DDBJ whole genome shotgun (WGS) entry which is preliminary data.</text>
</comment>